<proteinExistence type="predicted"/>
<protein>
    <recommendedName>
        <fullName evidence="4">Secreted protein</fullName>
    </recommendedName>
</protein>
<accession>A0A147BWB1</accession>
<evidence type="ECO:0000313" key="3">
    <source>
        <dbReference type="EMBL" id="JAR95129.1"/>
    </source>
</evidence>
<feature type="chain" id="PRO_5007543095" description="Secreted protein" evidence="2">
    <location>
        <begin position="20"/>
        <end position="155"/>
    </location>
</feature>
<feature type="signal peptide" evidence="2">
    <location>
        <begin position="1"/>
        <end position="19"/>
    </location>
</feature>
<organism evidence="3">
    <name type="scientific">Ixodes ricinus</name>
    <name type="common">Common tick</name>
    <name type="synonym">Acarus ricinus</name>
    <dbReference type="NCBI Taxonomy" id="34613"/>
    <lineage>
        <taxon>Eukaryota</taxon>
        <taxon>Metazoa</taxon>
        <taxon>Ecdysozoa</taxon>
        <taxon>Arthropoda</taxon>
        <taxon>Chelicerata</taxon>
        <taxon>Arachnida</taxon>
        <taxon>Acari</taxon>
        <taxon>Parasitiformes</taxon>
        <taxon>Ixodida</taxon>
        <taxon>Ixodoidea</taxon>
        <taxon>Ixodidae</taxon>
        <taxon>Ixodinae</taxon>
        <taxon>Ixodes</taxon>
    </lineage>
</organism>
<evidence type="ECO:0000256" key="1">
    <source>
        <dbReference type="SAM" id="MobiDB-lite"/>
    </source>
</evidence>
<keyword evidence="2" id="KW-0732">Signal</keyword>
<dbReference type="EMBL" id="GEGO01000275">
    <property type="protein sequence ID" value="JAR95129.1"/>
    <property type="molecule type" value="Transcribed_RNA"/>
</dbReference>
<evidence type="ECO:0000256" key="2">
    <source>
        <dbReference type="SAM" id="SignalP"/>
    </source>
</evidence>
<evidence type="ECO:0008006" key="4">
    <source>
        <dbReference type="Google" id="ProtNLM"/>
    </source>
</evidence>
<sequence>MIGCMLVVFIGIIVSFITGYKKPSDVNPRTVNPLHNFLCKRFLPKTLHDKFLVKSIEEYDKEQMITLGRAGSPEFTPDSRNGKVNPAFVASDDKELALVSSVKGATNIQVTTTPELKAVRAFGESPISDRRKTSANGVTGSPMKALSEDEAATPL</sequence>
<name>A0A147BWB1_IXORI</name>
<feature type="region of interest" description="Disordered" evidence="1">
    <location>
        <begin position="122"/>
        <end position="155"/>
    </location>
</feature>
<reference evidence="3" key="1">
    <citation type="journal article" date="2018" name="PLoS Negl. Trop. Dis.">
        <title>Sialome diversity of ticks revealed by RNAseq of single tick salivary glands.</title>
        <authorList>
            <person name="Perner J."/>
            <person name="Kropackova S."/>
            <person name="Kopacek P."/>
            <person name="Ribeiro J.M."/>
        </authorList>
    </citation>
    <scope>NUCLEOTIDE SEQUENCE</scope>
    <source>
        <strain evidence="3">Siblings of single egg batch collected in Ceske Budejovice</strain>
        <tissue evidence="3">Salivary glands</tissue>
    </source>
</reference>
<dbReference type="AlphaFoldDB" id="A0A147BWB1"/>